<evidence type="ECO:0000313" key="1">
    <source>
        <dbReference type="EMBL" id="VAW57235.1"/>
    </source>
</evidence>
<accession>A0A3B0WMR2</accession>
<dbReference type="EMBL" id="UOFF01000361">
    <property type="protein sequence ID" value="VAW57235.1"/>
    <property type="molecule type" value="Genomic_DNA"/>
</dbReference>
<name>A0A3B0WMR2_9ZZZZ</name>
<organism evidence="1">
    <name type="scientific">hydrothermal vent metagenome</name>
    <dbReference type="NCBI Taxonomy" id="652676"/>
    <lineage>
        <taxon>unclassified sequences</taxon>
        <taxon>metagenomes</taxon>
        <taxon>ecological metagenomes</taxon>
    </lineage>
</organism>
<gene>
    <name evidence="1" type="ORF">MNBD_GAMMA07-666</name>
</gene>
<proteinExistence type="predicted"/>
<dbReference type="AlphaFoldDB" id="A0A3B0WMR2"/>
<dbReference type="Pfam" id="PF07295">
    <property type="entry name" value="DUF1451"/>
    <property type="match status" value="1"/>
</dbReference>
<reference evidence="1" key="1">
    <citation type="submission" date="2018-06" db="EMBL/GenBank/DDBJ databases">
        <authorList>
            <person name="Zhirakovskaya E."/>
        </authorList>
    </citation>
    <scope>NUCLEOTIDE SEQUENCE</scope>
</reference>
<evidence type="ECO:0008006" key="2">
    <source>
        <dbReference type="Google" id="ProtNLM"/>
    </source>
</evidence>
<protein>
    <recommendedName>
        <fullName evidence="2">Zinc ribbon-containing protein</fullName>
    </recommendedName>
</protein>
<sequence length="173" mass="19825">MNDPLHDTINSLSEAYEKMHERTAVNLHKAKDKSSQLLHTLINQARDKAVELEELTEEEAAKIAQWLKRDMNDFIDYLVEGENEIKDWLGFETYLLESSFLDLLLKTADKTTVELLALKENARRASIYHTGEVTGPGVLICDECGENLHFHKAGKVPPCAKCHKTSFHRKYRD</sequence>
<dbReference type="InterPro" id="IPR009912">
    <property type="entry name" value="DUF1451"/>
</dbReference>